<feature type="domain" description="DUF4398" evidence="2">
    <location>
        <begin position="60"/>
        <end position="133"/>
    </location>
</feature>
<sequence>MQTSVLYIAIALRPARLENSRPDAADFREFMTARSKKIYSLIGLCLLSAGAFAKALPPEQELADAEAALRVADEREAKVYAPVERGFAEDKLVRARAAVEDKDMKLARRLALEAEVDAELAATRSRLQKARELVETRTEENRTLRRDLLGGEQP</sequence>
<dbReference type="EMBL" id="CP027860">
    <property type="protein sequence ID" value="AVP98051.1"/>
    <property type="molecule type" value="Genomic_DNA"/>
</dbReference>
<reference evidence="3 4" key="2">
    <citation type="submission" date="2018-03" db="EMBL/GenBank/DDBJ databases">
        <authorList>
            <person name="Keele B.F."/>
        </authorList>
    </citation>
    <scope>NUCLEOTIDE SEQUENCE [LARGE SCALE GENOMIC DNA]</scope>
    <source>
        <strain evidence="3 4">D13</strain>
    </source>
</reference>
<organism evidence="3 4">
    <name type="scientific">Ahniella affigens</name>
    <dbReference type="NCBI Taxonomy" id="2021234"/>
    <lineage>
        <taxon>Bacteria</taxon>
        <taxon>Pseudomonadati</taxon>
        <taxon>Pseudomonadota</taxon>
        <taxon>Gammaproteobacteria</taxon>
        <taxon>Lysobacterales</taxon>
        <taxon>Rhodanobacteraceae</taxon>
        <taxon>Ahniella</taxon>
    </lineage>
</organism>
<feature type="region of interest" description="Disordered" evidence="1">
    <location>
        <begin position="132"/>
        <end position="154"/>
    </location>
</feature>
<dbReference type="RefSeq" id="WP_106891971.1">
    <property type="nucleotide sequence ID" value="NZ_CP027860.1"/>
</dbReference>
<proteinExistence type="predicted"/>
<protein>
    <recommendedName>
        <fullName evidence="2">DUF4398 domain-containing protein</fullName>
    </recommendedName>
</protein>
<evidence type="ECO:0000256" key="1">
    <source>
        <dbReference type="SAM" id="MobiDB-lite"/>
    </source>
</evidence>
<reference evidence="3 4" key="1">
    <citation type="submission" date="2018-03" db="EMBL/GenBank/DDBJ databases">
        <title>Ahniella affigens gen. nov., sp. nov., a gammaproteobacterium isolated from sandy soil near a stream.</title>
        <authorList>
            <person name="Ko Y."/>
            <person name="Kim J.-H."/>
        </authorList>
    </citation>
    <scope>NUCLEOTIDE SEQUENCE [LARGE SCALE GENOMIC DNA]</scope>
    <source>
        <strain evidence="3 4">D13</strain>
    </source>
</reference>
<evidence type="ECO:0000259" key="2">
    <source>
        <dbReference type="Pfam" id="PF14346"/>
    </source>
</evidence>
<dbReference type="AlphaFoldDB" id="A0A2P1PT93"/>
<gene>
    <name evidence="3" type="ORF">C7S18_12950</name>
</gene>
<evidence type="ECO:0000313" key="4">
    <source>
        <dbReference type="Proteomes" id="UP000241074"/>
    </source>
</evidence>
<evidence type="ECO:0000313" key="3">
    <source>
        <dbReference type="EMBL" id="AVP98051.1"/>
    </source>
</evidence>
<keyword evidence="4" id="KW-1185">Reference proteome</keyword>
<dbReference type="Gene3D" id="1.20.1270.390">
    <property type="match status" value="1"/>
</dbReference>
<accession>A0A2P1PT93</accession>
<name>A0A2P1PT93_9GAMM</name>
<dbReference type="KEGG" id="xba:C7S18_12950"/>
<dbReference type="InterPro" id="IPR025511">
    <property type="entry name" value="DUF4398"/>
</dbReference>
<dbReference type="Pfam" id="PF14346">
    <property type="entry name" value="DUF4398"/>
    <property type="match status" value="1"/>
</dbReference>
<dbReference type="Proteomes" id="UP000241074">
    <property type="component" value="Chromosome"/>
</dbReference>